<name>A0A8J4C6K7_9CHLO</name>
<feature type="region of interest" description="Disordered" evidence="6">
    <location>
        <begin position="986"/>
        <end position="1023"/>
    </location>
</feature>
<feature type="domain" description="Protein kinase" evidence="9">
    <location>
        <begin position="1142"/>
        <end position="1499"/>
    </location>
</feature>
<evidence type="ECO:0000256" key="2">
    <source>
        <dbReference type="ARBA" id="ARBA00022741"/>
    </source>
</evidence>
<keyword evidence="7" id="KW-0472">Membrane</keyword>
<reference evidence="10" key="1">
    <citation type="journal article" date="2021" name="Proc. Natl. Acad. Sci. U.S.A.">
        <title>Three genomes in the algal genus Volvox reveal the fate of a haploid sex-determining region after a transition to homothallism.</title>
        <authorList>
            <person name="Yamamoto K."/>
            <person name="Hamaji T."/>
            <person name="Kawai-Toyooka H."/>
            <person name="Matsuzaki R."/>
            <person name="Takahashi F."/>
            <person name="Nishimura Y."/>
            <person name="Kawachi M."/>
            <person name="Noguchi H."/>
            <person name="Minakuchi Y."/>
            <person name="Umen J.G."/>
            <person name="Toyoda A."/>
            <person name="Nozaki H."/>
        </authorList>
    </citation>
    <scope>NUCLEOTIDE SEQUENCE</scope>
    <source>
        <strain evidence="10">NIES-3786</strain>
    </source>
</reference>
<evidence type="ECO:0000256" key="1">
    <source>
        <dbReference type="ARBA" id="ARBA00022679"/>
    </source>
</evidence>
<keyword evidence="2 5" id="KW-0547">Nucleotide-binding</keyword>
<organism evidence="10 11">
    <name type="scientific">Volvox reticuliferus</name>
    <dbReference type="NCBI Taxonomy" id="1737510"/>
    <lineage>
        <taxon>Eukaryota</taxon>
        <taxon>Viridiplantae</taxon>
        <taxon>Chlorophyta</taxon>
        <taxon>core chlorophytes</taxon>
        <taxon>Chlorophyceae</taxon>
        <taxon>CS clade</taxon>
        <taxon>Chlamydomonadales</taxon>
        <taxon>Volvocaceae</taxon>
        <taxon>Volvox</taxon>
    </lineage>
</organism>
<evidence type="ECO:0000256" key="3">
    <source>
        <dbReference type="ARBA" id="ARBA00022777"/>
    </source>
</evidence>
<feature type="compositionally biased region" description="Polar residues" evidence="6">
    <location>
        <begin position="1000"/>
        <end position="1011"/>
    </location>
</feature>
<dbReference type="EMBL" id="BNCP01000006">
    <property type="protein sequence ID" value="GIL74277.1"/>
    <property type="molecule type" value="Genomic_DNA"/>
</dbReference>
<evidence type="ECO:0000256" key="5">
    <source>
        <dbReference type="PROSITE-ProRule" id="PRU10141"/>
    </source>
</evidence>
<evidence type="ECO:0000256" key="7">
    <source>
        <dbReference type="SAM" id="Phobius"/>
    </source>
</evidence>
<dbReference type="PANTHER" id="PTHR44329:SF289">
    <property type="entry name" value="SERINE_THREONINE-PROTEIN KINASE VIK"/>
    <property type="match status" value="1"/>
</dbReference>
<keyword evidence="4 5" id="KW-0067">ATP-binding</keyword>
<gene>
    <name evidence="10" type="ORF">Vretifemale_4336</name>
</gene>
<evidence type="ECO:0000259" key="9">
    <source>
        <dbReference type="PROSITE" id="PS50011"/>
    </source>
</evidence>
<feature type="signal peptide" evidence="8">
    <location>
        <begin position="1"/>
        <end position="21"/>
    </location>
</feature>
<keyword evidence="7" id="KW-1133">Transmembrane helix</keyword>
<evidence type="ECO:0000256" key="4">
    <source>
        <dbReference type="ARBA" id="ARBA00022840"/>
    </source>
</evidence>
<keyword evidence="11" id="KW-1185">Reference proteome</keyword>
<dbReference type="InterPro" id="IPR011009">
    <property type="entry name" value="Kinase-like_dom_sf"/>
</dbReference>
<dbReference type="OrthoDB" id="548819at2759"/>
<feature type="binding site" evidence="5">
    <location>
        <position position="1169"/>
    </location>
    <ligand>
        <name>ATP</name>
        <dbReference type="ChEBI" id="CHEBI:30616"/>
    </ligand>
</feature>
<feature type="chain" id="PRO_5035203237" description="Protein kinase domain-containing protein" evidence="8">
    <location>
        <begin position="22"/>
        <end position="1499"/>
    </location>
</feature>
<evidence type="ECO:0000313" key="10">
    <source>
        <dbReference type="EMBL" id="GIL74277.1"/>
    </source>
</evidence>
<dbReference type="Gene3D" id="1.10.510.10">
    <property type="entry name" value="Transferase(Phosphotransferase) domain 1"/>
    <property type="match status" value="1"/>
</dbReference>
<dbReference type="InterPro" id="IPR051681">
    <property type="entry name" value="Ser/Thr_Kinases-Pseudokinases"/>
</dbReference>
<dbReference type="Proteomes" id="UP000747110">
    <property type="component" value="Unassembled WGS sequence"/>
</dbReference>
<evidence type="ECO:0000313" key="11">
    <source>
        <dbReference type="Proteomes" id="UP000747110"/>
    </source>
</evidence>
<dbReference type="InterPro" id="IPR000719">
    <property type="entry name" value="Prot_kinase_dom"/>
</dbReference>
<dbReference type="InterPro" id="IPR017441">
    <property type="entry name" value="Protein_kinase_ATP_BS"/>
</dbReference>
<dbReference type="CDD" id="cd14014">
    <property type="entry name" value="STKc_PknB_like"/>
    <property type="match status" value="1"/>
</dbReference>
<comment type="caution">
    <text evidence="10">The sequence shown here is derived from an EMBL/GenBank/DDBJ whole genome shotgun (WGS) entry which is preliminary data.</text>
</comment>
<dbReference type="PROSITE" id="PS00108">
    <property type="entry name" value="PROTEIN_KINASE_ST"/>
    <property type="match status" value="1"/>
</dbReference>
<dbReference type="Gene3D" id="3.30.200.20">
    <property type="entry name" value="Phosphorylase Kinase, domain 1"/>
    <property type="match status" value="1"/>
</dbReference>
<dbReference type="GO" id="GO:0005524">
    <property type="term" value="F:ATP binding"/>
    <property type="evidence" value="ECO:0007669"/>
    <property type="project" value="UniProtKB-UniRule"/>
</dbReference>
<evidence type="ECO:0000256" key="8">
    <source>
        <dbReference type="SAM" id="SignalP"/>
    </source>
</evidence>
<keyword evidence="8" id="KW-0732">Signal</keyword>
<sequence>MITDAWIIWLLLLVILHTISTGVCEVGSLKVNATLVDLRIVLDMQGVLPGGILSLMLADAPNRIMLSRDVVEWTGRGSALLPAPYWETAWPFGIDDFISMGDFTQEKFADPDAPYTVLDWRYLVNTHLELQPGQSLTVKSMIWYAATILYSVPKMLSDLSFRAIMVPRNSTLWLEDVVIMLMCDDARALLQSLCSSLDDWPFNPEFLVEDGVLHIRNLTSWAPWEGSRGAGGQIQWRNVDLTCPGQPGGGIPTPRPCVGRAVNTSLELLTASRKALLEENATWVILSVTSDIALLPEGGRLTPVPLDPGKHLILRGDPARRTTLDLSGLADVWSLPGNRVMDTLHLAGAPMALLYDLTLVNLPVYPTWPNGAMSLLAASLPCFGLSRGTLWDGVEQIAVKRSAIVVPEMELHFLARIGDAQNFSDVWPGQPAGSFFVSLSEQPNGSAASTGLLNQLHVEELKLMSEVHLTDCLLVSTRSYREWPTAVPLMTESPIWLLEQVAAGDPATVNRWGYGGLMVASGLQHALMDLAFCDSRPEYHPIRIILRHHDTTVPPLSSEPLAPINLSIAGALEAAEDCAVDGSPSKIGGGRVFSDLQGAVSRFSLVRPITLRNLVLYNLAPGGMVPANLSVMGGNTTLSPSPQAVPIAYAAWENSSLPLWFFHCARTDEDLVYQPTAAELPRNSTSTPLQLSLRLVLENVTLVVPEREWRAMVAAVLLIHASDAMHAAQQSGRRRQLDFVNATLGDRSQSLSTTPPSPPDNEYTYEALLSFAAQCEGLSYNYSAGELVLAIARHYGWSGTNVTITYKLPADAPENATLLSYQDLILPYDQLAGMNIDFQVNFITRPLGKTMGPLLKDSLSPTATDGTPISNHSKTVTSARRHNSAWLVPVVASLSVALGVALFIIAAVVIRGRIMKAGQRSNDSGGGCCNYSVCKMSVSTTGSQRSGSNLDSAPDMQTATLEGPSVVEVFCKSTSKTADGAAFDVAASQRQETRPGTLPSLRSGQQLTDSDTPGAMSSDESNVTKANRAALMHAFAKNLQPGSAPTVLGTKRGSDRGNGGGADNGSVVSMLGHVDTQDFLKELHAYYRAVMASDSDLSSPKILTDAEGAKLVQYGAVVKRNGPRKISDAIKTLQATLKDNELYLEHIIGSGAFGAVYRGMWCGLPVAVKTLVVANDLEGKAGRARKQAALEAAISLAMAHPNVVVTYSYDVEPLVHAPPKVVQSATTEAVETFGRVAGIESCDALKLHIVQEYCNGGTLRRALDRGMAGCARVVGRPGDLARLLALHVALGMQHIHSLRIVHGDLKPENVLFMLAPRVETEEGLGPCQSAAGGRLGPNSSRSVLSSGSLFASCFSLLKDLQLTAKVADFGLSAPLAEGATHASRHFVGTPAYLAPEVASDGKLSPRSDVWSFGIILIELFFGCSLDVVHRVYTATRGATPVGGQVGNGGKLLWPSYAFLQDVLLTMADRSYAELVGRCLSLDPRDRPNFDELVNALESR</sequence>
<accession>A0A8J4C6K7</accession>
<dbReference type="InterPro" id="IPR008271">
    <property type="entry name" value="Ser/Thr_kinase_AS"/>
</dbReference>
<evidence type="ECO:0000256" key="6">
    <source>
        <dbReference type="SAM" id="MobiDB-lite"/>
    </source>
</evidence>
<dbReference type="PANTHER" id="PTHR44329">
    <property type="entry name" value="SERINE/THREONINE-PROTEIN KINASE TNNI3K-RELATED"/>
    <property type="match status" value="1"/>
</dbReference>
<dbReference type="SUPFAM" id="SSF56112">
    <property type="entry name" value="Protein kinase-like (PK-like)"/>
    <property type="match status" value="1"/>
</dbReference>
<dbReference type="PROSITE" id="PS50011">
    <property type="entry name" value="PROTEIN_KINASE_DOM"/>
    <property type="match status" value="1"/>
</dbReference>
<dbReference type="GO" id="GO:0004674">
    <property type="term" value="F:protein serine/threonine kinase activity"/>
    <property type="evidence" value="ECO:0007669"/>
    <property type="project" value="TreeGrafter"/>
</dbReference>
<feature type="transmembrane region" description="Helical" evidence="7">
    <location>
        <begin position="886"/>
        <end position="910"/>
    </location>
</feature>
<proteinExistence type="predicted"/>
<keyword evidence="1" id="KW-0808">Transferase</keyword>
<keyword evidence="3" id="KW-0418">Kinase</keyword>
<keyword evidence="7" id="KW-0812">Transmembrane</keyword>
<dbReference type="SMART" id="SM00220">
    <property type="entry name" value="S_TKc"/>
    <property type="match status" value="1"/>
</dbReference>
<protein>
    <recommendedName>
        <fullName evidence="9">Protein kinase domain-containing protein</fullName>
    </recommendedName>
</protein>
<dbReference type="PROSITE" id="PS00107">
    <property type="entry name" value="PROTEIN_KINASE_ATP"/>
    <property type="match status" value="1"/>
</dbReference>
<dbReference type="Pfam" id="PF00069">
    <property type="entry name" value="Pkinase"/>
    <property type="match status" value="1"/>
</dbReference>